<dbReference type="GeneID" id="39981348"/>
<dbReference type="RefSeq" id="XP_028886990.1">
    <property type="nucleotide sequence ID" value="XM_029021568.1"/>
</dbReference>
<dbReference type="CDD" id="cd07061">
    <property type="entry name" value="HP_HAP_like"/>
    <property type="match status" value="1"/>
</dbReference>
<dbReference type="AlphaFoldDB" id="A0A1X0P7L7"/>
<sequence>MAANTQRPLTFFTLVWLVLLLHLQPTIAESEEYNRQHQHSAAVSIPQVNKTKSNSDKKELQAFRKKNNLIITKLIVISRHGHRAPNAPYWDMCPNDRKNRRKYNVDAEDLTGLGMKEVYEFGEYVRQTYHHFIGNRFNRSLHFFRAVGEPRILQSAIAMSQGLFPDGYGPGGFLPSRPQFVPVFSDMDTHEYLLDNVPCFRRAEADVQHWINSSMDAFMQDENVVEVVKYMKKACGFESAKAKVKKRPLYAFIKTVADGMTFNADYGLNVCRGRVTPEMLFRIRNISLQLLMARLYHTDEQQTYTAVDLPQRLLRLLHHKHPPKPQYLNDFVDTRQEATFYFVHREALYALAQFFGFSYNLAGLPHGELPVASSLIVEKLEPGEYFNHRNKDHPAVTTNTIETNDSDSDSADDKKHAVKAYVRLLLWTPNDGRSTVEISRCKIPQLCTVEELEQIYTERVNRTGTWEKLCNYTYFELDHNTDIR</sequence>
<dbReference type="VEuPathDB" id="TriTrypDB:TM35_000022500"/>
<organism evidence="4 5">
    <name type="scientific">Trypanosoma theileri</name>
    <dbReference type="NCBI Taxonomy" id="67003"/>
    <lineage>
        <taxon>Eukaryota</taxon>
        <taxon>Discoba</taxon>
        <taxon>Euglenozoa</taxon>
        <taxon>Kinetoplastea</taxon>
        <taxon>Metakinetoplastina</taxon>
        <taxon>Trypanosomatida</taxon>
        <taxon>Trypanosomatidae</taxon>
        <taxon>Trypanosoma</taxon>
    </lineage>
</organism>
<dbReference type="Gene3D" id="3.40.50.1240">
    <property type="entry name" value="Phosphoglycerate mutase-like"/>
    <property type="match status" value="1"/>
</dbReference>
<dbReference type="InterPro" id="IPR050645">
    <property type="entry name" value="Histidine_acid_phosphatase"/>
</dbReference>
<feature type="chain" id="PRO_5012394135" evidence="3">
    <location>
        <begin position="29"/>
        <end position="484"/>
    </location>
</feature>
<dbReference type="OrthoDB" id="258392at2759"/>
<dbReference type="SUPFAM" id="SSF53254">
    <property type="entry name" value="Phosphoglycerate mutase-like"/>
    <property type="match status" value="1"/>
</dbReference>
<evidence type="ECO:0000256" key="2">
    <source>
        <dbReference type="SAM" id="MobiDB-lite"/>
    </source>
</evidence>
<dbReference type="InterPro" id="IPR029033">
    <property type="entry name" value="His_PPase_superfam"/>
</dbReference>
<dbReference type="Pfam" id="PF00328">
    <property type="entry name" value="His_Phos_2"/>
    <property type="match status" value="1"/>
</dbReference>
<dbReference type="Proteomes" id="UP000192257">
    <property type="component" value="Unassembled WGS sequence"/>
</dbReference>
<keyword evidence="5" id="KW-1185">Reference proteome</keyword>
<gene>
    <name evidence="4" type="ORF">TM35_000022500</name>
</gene>
<comment type="similarity">
    <text evidence="1">Belongs to the histidine acid phosphatase family.</text>
</comment>
<reference evidence="4 5" key="1">
    <citation type="submission" date="2017-03" db="EMBL/GenBank/DDBJ databases">
        <title>An alternative strategy for trypanosome survival in the mammalian bloodstream revealed through genome and transcriptome analysis of the ubiquitous bovine parasite Trypanosoma (Megatrypanum) theileri.</title>
        <authorList>
            <person name="Kelly S."/>
            <person name="Ivens A."/>
            <person name="Mott A."/>
            <person name="O'Neill E."/>
            <person name="Emms D."/>
            <person name="Macleod O."/>
            <person name="Voorheis P."/>
            <person name="Matthews J."/>
            <person name="Matthews K."/>
            <person name="Carrington M."/>
        </authorList>
    </citation>
    <scope>NUCLEOTIDE SEQUENCE [LARGE SCALE GENOMIC DNA]</scope>
    <source>
        <strain evidence="4">Edinburgh</strain>
    </source>
</reference>
<dbReference type="EMBL" id="NBCO01000002">
    <property type="protein sequence ID" value="ORC92924.1"/>
    <property type="molecule type" value="Genomic_DNA"/>
</dbReference>
<evidence type="ECO:0000256" key="1">
    <source>
        <dbReference type="ARBA" id="ARBA00005375"/>
    </source>
</evidence>
<comment type="caution">
    <text evidence="4">The sequence shown here is derived from an EMBL/GenBank/DDBJ whole genome shotgun (WGS) entry which is preliminary data.</text>
</comment>
<feature type="region of interest" description="Disordered" evidence="2">
    <location>
        <begin position="38"/>
        <end position="57"/>
    </location>
</feature>
<feature type="signal peptide" evidence="3">
    <location>
        <begin position="1"/>
        <end position="28"/>
    </location>
</feature>
<proteinExistence type="inferred from homology"/>
<dbReference type="InterPro" id="IPR000560">
    <property type="entry name" value="His_Pase_clade-2"/>
</dbReference>
<evidence type="ECO:0000313" key="4">
    <source>
        <dbReference type="EMBL" id="ORC92924.1"/>
    </source>
</evidence>
<accession>A0A1X0P7L7</accession>
<dbReference type="PANTHER" id="PTHR11567:SF137">
    <property type="entry name" value="PHOSPHATASE, PUTATIVE-RELATED"/>
    <property type="match status" value="1"/>
</dbReference>
<dbReference type="STRING" id="67003.A0A1X0P7L7"/>
<dbReference type="GO" id="GO:0016791">
    <property type="term" value="F:phosphatase activity"/>
    <property type="evidence" value="ECO:0007669"/>
    <property type="project" value="TreeGrafter"/>
</dbReference>
<dbReference type="PANTHER" id="PTHR11567">
    <property type="entry name" value="ACID PHOSPHATASE-RELATED"/>
    <property type="match status" value="1"/>
</dbReference>
<name>A0A1X0P7L7_9TRYP</name>
<protein>
    <submittedName>
        <fullName evidence="4">Putative acid phosphatase</fullName>
    </submittedName>
</protein>
<evidence type="ECO:0000313" key="5">
    <source>
        <dbReference type="Proteomes" id="UP000192257"/>
    </source>
</evidence>
<evidence type="ECO:0000256" key="3">
    <source>
        <dbReference type="SAM" id="SignalP"/>
    </source>
</evidence>
<keyword evidence="3" id="KW-0732">Signal</keyword>